<protein>
    <recommendedName>
        <fullName evidence="1">LarA-like N-terminal domain-containing protein</fullName>
    </recommendedName>
</protein>
<name>A0ABM7W568_9BACT</name>
<proteinExistence type="predicted"/>
<dbReference type="PANTHER" id="PTHR33171">
    <property type="entry name" value="LAR_N DOMAIN-CONTAINING PROTEIN"/>
    <property type="match status" value="1"/>
</dbReference>
<dbReference type="InterPro" id="IPR048068">
    <property type="entry name" value="LarA-like"/>
</dbReference>
<evidence type="ECO:0000313" key="3">
    <source>
        <dbReference type="Proteomes" id="UP000830055"/>
    </source>
</evidence>
<keyword evidence="3" id="KW-1185">Reference proteome</keyword>
<dbReference type="Proteomes" id="UP000830055">
    <property type="component" value="Chromosome"/>
</dbReference>
<dbReference type="Gene3D" id="3.90.226.30">
    <property type="match status" value="1"/>
</dbReference>
<feature type="domain" description="LarA-like N-terminal" evidence="1">
    <location>
        <begin position="12"/>
        <end position="203"/>
    </location>
</feature>
<dbReference type="InterPro" id="IPR043166">
    <property type="entry name" value="LarA-like_C"/>
</dbReference>
<evidence type="ECO:0000313" key="2">
    <source>
        <dbReference type="EMBL" id="BDD86049.1"/>
    </source>
</evidence>
<dbReference type="Gene3D" id="3.40.50.11440">
    <property type="match status" value="1"/>
</dbReference>
<dbReference type="NCBIfam" id="NF033504">
    <property type="entry name" value="Ni_dep_LarA"/>
    <property type="match status" value="1"/>
</dbReference>
<dbReference type="InterPro" id="IPR047926">
    <property type="entry name" value="Ni_dep_LarA"/>
</dbReference>
<dbReference type="Pfam" id="PF09861">
    <property type="entry name" value="Lar_N"/>
    <property type="match status" value="1"/>
</dbReference>
<dbReference type="EMBL" id="AP025516">
    <property type="protein sequence ID" value="BDD86049.1"/>
    <property type="molecule type" value="Genomic_DNA"/>
</dbReference>
<dbReference type="RefSeq" id="WP_284153152.1">
    <property type="nucleotide sequence ID" value="NZ_AP025516.1"/>
</dbReference>
<dbReference type="PANTHER" id="PTHR33171:SF17">
    <property type="entry name" value="LARA-LIKE N-TERMINAL DOMAIN-CONTAINING PROTEIN"/>
    <property type="match status" value="1"/>
</dbReference>
<sequence length="426" mass="45863">MATVTIPFAGKPLHFLVPDRHLAEVLSPRPSQPLADLDGAIAVALAAPLGQEPLEQWVKATDRVIIVSDDVTRHTPVDRIIPQLLDRLNQAGVPDAQVSCIMALGTHRYMNEEELQARVGRQVRRRIRVFNHEWRDPANLVDLGRSAQGTPLLVNRAVVEADVVIGLGAIVPHHIAGFSGSSKIIQPGVCGPRTTAATHMLSCSGGDSFLGLADNPVRRDMDDMADRVGMRTIGNVVMDSEGRVVGFFFGAMHACFAAGIECARRIYGVTYHETPDIVVANSYPCDLDFWQSHKSLYPAQRIIRPGGTIIVCTPAPEGISPVHTDLLEYTAWSSQQIKDAYRSGRLSNGVAAALATAWALAREKASIIMYSPGIPAEDKARLGHTHAASVDEAVVEALRRQGATARLTVLTHAPDMLPIAAATSGS</sequence>
<gene>
    <name evidence="2" type="ORF">DPPLL_04140</name>
</gene>
<evidence type="ECO:0000259" key="1">
    <source>
        <dbReference type="Pfam" id="PF09861"/>
    </source>
</evidence>
<dbReference type="InterPro" id="IPR018657">
    <property type="entry name" value="LarA-like_N"/>
</dbReference>
<organism evidence="2 3">
    <name type="scientific">Desulfofustis limnaeus</name>
    <dbReference type="NCBI Taxonomy" id="2740163"/>
    <lineage>
        <taxon>Bacteria</taxon>
        <taxon>Pseudomonadati</taxon>
        <taxon>Thermodesulfobacteriota</taxon>
        <taxon>Desulfobulbia</taxon>
        <taxon>Desulfobulbales</taxon>
        <taxon>Desulfocapsaceae</taxon>
        <taxon>Desulfofustis</taxon>
    </lineage>
</organism>
<reference evidence="2 3" key="1">
    <citation type="submission" date="2022-01" db="EMBL/GenBank/DDBJ databases">
        <title>Desulfofustis limnae sp. nov., a novel mesophilic sulfate-reducing bacterium isolated from marsh soil.</title>
        <authorList>
            <person name="Watanabe M."/>
            <person name="Takahashi A."/>
            <person name="Kojima H."/>
            <person name="Fukui M."/>
        </authorList>
    </citation>
    <scope>NUCLEOTIDE SEQUENCE [LARGE SCALE GENOMIC DNA]</scope>
    <source>
        <strain evidence="2 3">PPLL</strain>
    </source>
</reference>
<accession>A0ABM7W568</accession>